<dbReference type="OrthoDB" id="9958190at2"/>
<organism evidence="1 2">
    <name type="scientific">Ralstonia pickettii</name>
    <name type="common">Burkholderia pickettii</name>
    <dbReference type="NCBI Taxonomy" id="329"/>
    <lineage>
        <taxon>Bacteria</taxon>
        <taxon>Pseudomonadati</taxon>
        <taxon>Pseudomonadota</taxon>
        <taxon>Betaproteobacteria</taxon>
        <taxon>Burkholderiales</taxon>
        <taxon>Burkholderiaceae</taxon>
        <taxon>Ralstonia</taxon>
    </lineage>
</organism>
<evidence type="ECO:0000313" key="1">
    <source>
        <dbReference type="EMBL" id="PLC41868.1"/>
    </source>
</evidence>
<evidence type="ECO:0000313" key="2">
    <source>
        <dbReference type="Proteomes" id="UP000234456"/>
    </source>
</evidence>
<comment type="caution">
    <text evidence="1">The sequence shown here is derived from an EMBL/GenBank/DDBJ whole genome shotgun (WGS) entry which is preliminary data.</text>
</comment>
<dbReference type="AlphaFoldDB" id="A0A2N4TQ89"/>
<proteinExistence type="predicted"/>
<accession>A0A2N4TQ89</accession>
<dbReference type="Proteomes" id="UP000234456">
    <property type="component" value="Unassembled WGS sequence"/>
</dbReference>
<reference evidence="1 2" key="1">
    <citation type="submission" date="2017-12" db="EMBL/GenBank/DDBJ databases">
        <title>Draft genome sequence of Ralstonia pickettii 52.</title>
        <authorList>
            <person name="Zheng B."/>
        </authorList>
    </citation>
    <scope>NUCLEOTIDE SEQUENCE [LARGE SCALE GENOMIC DNA]</scope>
    <source>
        <strain evidence="1 2">52</strain>
    </source>
</reference>
<name>A0A2N4TQ89_RALPI</name>
<gene>
    <name evidence="1" type="ORF">C0Q88_14765</name>
</gene>
<protein>
    <submittedName>
        <fullName evidence="1">Uncharacterized protein</fullName>
    </submittedName>
</protein>
<sequence length="64" mass="7268">MGRFSSLEQIDTVQRFQPAPRQLSAGFFLAAANVGRPPYPRQGYLRLPLQFSIRAPLWLGSRHV</sequence>
<dbReference type="EMBL" id="PKQE01000003">
    <property type="protein sequence ID" value="PLC41868.1"/>
    <property type="molecule type" value="Genomic_DNA"/>
</dbReference>